<dbReference type="EMBL" id="CP024608">
    <property type="protein sequence ID" value="ATQ75789.1"/>
    <property type="molecule type" value="Genomic_DNA"/>
</dbReference>
<dbReference type="KEGG" id="mass:CR152_15585"/>
<sequence length="141" mass="15064">MPMFKSTVAEERANFSERLRSAAGAAHVPLGPTDFARAFNVRAGEDSVTSHAVRKWMVGESIPTQGKIVILAAWLGVSSAWLRFGEGEAQSLSATVMSEAAISTADLAMLRAIASLPEPARHSIRDIVAVMVHNFSAKNSN</sequence>
<evidence type="ECO:0008006" key="3">
    <source>
        <dbReference type="Google" id="ProtNLM"/>
    </source>
</evidence>
<dbReference type="AlphaFoldDB" id="A0A2D2DLC1"/>
<proteinExistence type="predicted"/>
<evidence type="ECO:0000313" key="2">
    <source>
        <dbReference type="Proteomes" id="UP000229897"/>
    </source>
</evidence>
<gene>
    <name evidence="1" type="ORF">CR152_15585</name>
</gene>
<evidence type="ECO:0000313" key="1">
    <source>
        <dbReference type="EMBL" id="ATQ75789.1"/>
    </source>
</evidence>
<organism evidence="1 2">
    <name type="scientific">Massilia violaceinigra</name>
    <dbReference type="NCBI Taxonomy" id="2045208"/>
    <lineage>
        <taxon>Bacteria</taxon>
        <taxon>Pseudomonadati</taxon>
        <taxon>Pseudomonadota</taxon>
        <taxon>Betaproteobacteria</taxon>
        <taxon>Burkholderiales</taxon>
        <taxon>Oxalobacteraceae</taxon>
        <taxon>Telluria group</taxon>
        <taxon>Massilia</taxon>
    </lineage>
</organism>
<accession>A0A2D2DLC1</accession>
<reference evidence="1" key="1">
    <citation type="submission" date="2017-10" db="EMBL/GenBank/DDBJ databases">
        <title>Massilia psychrophilum sp. nov., a novel purple-pigmented bacterium isolated from Tianshan glacier, Xinjiang Municipality, China.</title>
        <authorList>
            <person name="Wang H."/>
        </authorList>
    </citation>
    <scope>NUCLEOTIDE SEQUENCE [LARGE SCALE GENOMIC DNA]</scope>
    <source>
        <strain evidence="1">B2</strain>
    </source>
</reference>
<name>A0A2D2DLC1_9BURK</name>
<dbReference type="Proteomes" id="UP000229897">
    <property type="component" value="Chromosome"/>
</dbReference>
<protein>
    <recommendedName>
        <fullName evidence="3">Transcriptional regulator</fullName>
    </recommendedName>
</protein>
<keyword evidence="2" id="KW-1185">Reference proteome</keyword>